<feature type="compositionally biased region" description="Polar residues" evidence="1">
    <location>
        <begin position="33"/>
        <end position="52"/>
    </location>
</feature>
<feature type="region of interest" description="Disordered" evidence="1">
    <location>
        <begin position="30"/>
        <end position="53"/>
    </location>
</feature>
<dbReference type="EMBL" id="JACIEC010000012">
    <property type="protein sequence ID" value="MBB4145806.1"/>
    <property type="molecule type" value="Genomic_DNA"/>
</dbReference>
<evidence type="ECO:0000313" key="3">
    <source>
        <dbReference type="Proteomes" id="UP000519897"/>
    </source>
</evidence>
<protein>
    <submittedName>
        <fullName evidence="2">Uncharacterized protein</fullName>
    </submittedName>
</protein>
<accession>A0A7W6LKB7</accession>
<name>A0A7W6LKB7_9HYPH</name>
<reference evidence="2 3" key="1">
    <citation type="submission" date="2020-08" db="EMBL/GenBank/DDBJ databases">
        <title>Genomic Encyclopedia of Type Strains, Phase IV (KMG-IV): sequencing the most valuable type-strain genomes for metagenomic binning, comparative biology and taxonomic classification.</title>
        <authorList>
            <person name="Goeker M."/>
        </authorList>
    </citation>
    <scope>NUCLEOTIDE SEQUENCE [LARGE SCALE GENOMIC DNA]</scope>
    <source>
        <strain evidence="2 3">DSM 29514</strain>
    </source>
</reference>
<evidence type="ECO:0000256" key="1">
    <source>
        <dbReference type="SAM" id="MobiDB-lite"/>
    </source>
</evidence>
<comment type="caution">
    <text evidence="2">The sequence shown here is derived from an EMBL/GenBank/DDBJ whole genome shotgun (WGS) entry which is preliminary data.</text>
</comment>
<keyword evidence="3" id="KW-1185">Reference proteome</keyword>
<gene>
    <name evidence="2" type="ORF">GGQ72_004372</name>
</gene>
<organism evidence="2 3">
    <name type="scientific">Rhizobium rhizoryzae</name>
    <dbReference type="NCBI Taxonomy" id="451876"/>
    <lineage>
        <taxon>Bacteria</taxon>
        <taxon>Pseudomonadati</taxon>
        <taxon>Pseudomonadota</taxon>
        <taxon>Alphaproteobacteria</taxon>
        <taxon>Hyphomicrobiales</taxon>
        <taxon>Rhizobiaceae</taxon>
        <taxon>Rhizobium/Agrobacterium group</taxon>
        <taxon>Rhizobium</taxon>
    </lineage>
</organism>
<proteinExistence type="predicted"/>
<dbReference type="RefSeq" id="WP_165130364.1">
    <property type="nucleotide sequence ID" value="NZ_CP049247.1"/>
</dbReference>
<evidence type="ECO:0000313" key="2">
    <source>
        <dbReference type="EMBL" id="MBB4145806.1"/>
    </source>
</evidence>
<dbReference type="Proteomes" id="UP000519897">
    <property type="component" value="Unassembled WGS sequence"/>
</dbReference>
<dbReference type="AlphaFoldDB" id="A0A7W6LKB7"/>
<sequence length="194" mass="18922">MASLLSAIRLAVGTGVQTHVHDLVVDEPDASASIPQTPQPEANSTGDAMSGSQTLAGAAQAVAAAVATLPAGSGGQDGAQAATDRLMTIFAADSIKGDAGRMSAAIELAAKAPAMSADDVVAFVASHVTAGTSASVAAAVPPQQSGTSAPAASYEQQRLIAAALAQPGNGGAHASKPKLNADTIYAARRNPQGA</sequence>